<evidence type="ECO:0000256" key="2">
    <source>
        <dbReference type="SAM" id="SignalP"/>
    </source>
</evidence>
<evidence type="ECO:0000256" key="1">
    <source>
        <dbReference type="SAM" id="MobiDB-lite"/>
    </source>
</evidence>
<dbReference type="RefSeq" id="WP_147958510.1">
    <property type="nucleotide sequence ID" value="NZ_CP120983.1"/>
</dbReference>
<accession>A0ABY9JDT9</accession>
<proteinExistence type="predicted"/>
<feature type="signal peptide" evidence="2">
    <location>
        <begin position="1"/>
        <end position="30"/>
    </location>
</feature>
<sequence length="107" mass="10534">MASIRTARARALAAVAALPLAAALFGGVAAADNGAFASDGSNAGVATIGSGGVGGDNSGNSSTSQQQAVGAGASNHSNTVQVNQSPFAYIDQSTYNVYVIFTPLWVN</sequence>
<keyword evidence="2" id="KW-0732">Signal</keyword>
<evidence type="ECO:0008006" key="5">
    <source>
        <dbReference type="Google" id="ProtNLM"/>
    </source>
</evidence>
<evidence type="ECO:0000313" key="4">
    <source>
        <dbReference type="Proteomes" id="UP001224433"/>
    </source>
</evidence>
<name>A0ABY9JDT9_9ACTN</name>
<feature type="region of interest" description="Disordered" evidence="1">
    <location>
        <begin position="48"/>
        <end position="77"/>
    </location>
</feature>
<dbReference type="Proteomes" id="UP001224433">
    <property type="component" value="Chromosome"/>
</dbReference>
<dbReference type="EMBL" id="CP120983">
    <property type="protein sequence ID" value="WLQ65290.1"/>
    <property type="molecule type" value="Genomic_DNA"/>
</dbReference>
<organism evidence="3 4">
    <name type="scientific">Streptomyces glycanivorans</name>
    <dbReference type="NCBI Taxonomy" id="3033808"/>
    <lineage>
        <taxon>Bacteria</taxon>
        <taxon>Bacillati</taxon>
        <taxon>Actinomycetota</taxon>
        <taxon>Actinomycetes</taxon>
        <taxon>Kitasatosporales</taxon>
        <taxon>Streptomycetaceae</taxon>
        <taxon>Streptomyces</taxon>
    </lineage>
</organism>
<gene>
    <name evidence="3" type="ORF">P8A20_17590</name>
</gene>
<protein>
    <recommendedName>
        <fullName evidence="5">Secreted protein</fullName>
    </recommendedName>
</protein>
<feature type="chain" id="PRO_5046881250" description="Secreted protein" evidence="2">
    <location>
        <begin position="31"/>
        <end position="107"/>
    </location>
</feature>
<keyword evidence="4" id="KW-1185">Reference proteome</keyword>
<evidence type="ECO:0000313" key="3">
    <source>
        <dbReference type="EMBL" id="WLQ65290.1"/>
    </source>
</evidence>
<reference evidence="3 4" key="1">
    <citation type="submission" date="2023-03" db="EMBL/GenBank/DDBJ databases">
        <title>Isolation and description of six Streptomyces strains from soil environments, able to metabolize different microbial glucans.</title>
        <authorList>
            <person name="Widen T."/>
            <person name="Larsbrink J."/>
        </authorList>
    </citation>
    <scope>NUCLEOTIDE SEQUENCE [LARGE SCALE GENOMIC DNA]</scope>
    <source>
        <strain evidence="3 4">Alt3</strain>
    </source>
</reference>